<protein>
    <submittedName>
        <fullName evidence="1">Diguanylate cyclase</fullName>
    </submittedName>
</protein>
<accession>A0A6M8B2V2</accession>
<dbReference type="EMBL" id="CP053642">
    <property type="protein sequence ID" value="QKD79000.1"/>
    <property type="molecule type" value="Genomic_DNA"/>
</dbReference>
<evidence type="ECO:0000313" key="1">
    <source>
        <dbReference type="EMBL" id="QKD79000.1"/>
    </source>
</evidence>
<dbReference type="AlphaFoldDB" id="A0A6M8B2V2"/>
<dbReference type="Proteomes" id="UP000504752">
    <property type="component" value="Chromosome"/>
</dbReference>
<gene>
    <name evidence="1" type="ORF">HPC72_00840</name>
</gene>
<organism evidence="1 2">
    <name type="scientific">Actinomyces marmotae</name>
    <dbReference type="NCBI Taxonomy" id="2737173"/>
    <lineage>
        <taxon>Bacteria</taxon>
        <taxon>Bacillati</taxon>
        <taxon>Actinomycetota</taxon>
        <taxon>Actinomycetes</taxon>
        <taxon>Actinomycetales</taxon>
        <taxon>Actinomycetaceae</taxon>
        <taxon>Actinomyces</taxon>
    </lineage>
</organism>
<dbReference type="InterPro" id="IPR035965">
    <property type="entry name" value="PAS-like_dom_sf"/>
</dbReference>
<dbReference type="KEGG" id="amam:HPC72_00840"/>
<keyword evidence="2" id="KW-1185">Reference proteome</keyword>
<name>A0A6M8B2V2_9ACTO</name>
<evidence type="ECO:0000313" key="2">
    <source>
        <dbReference type="Proteomes" id="UP000504752"/>
    </source>
</evidence>
<reference evidence="1 2" key="1">
    <citation type="submission" date="2020-05" db="EMBL/GenBank/DDBJ databases">
        <title>Actinomyces sp. zg-325.</title>
        <authorList>
            <person name="Yang C."/>
        </authorList>
    </citation>
    <scope>NUCLEOTIDE SEQUENCE [LARGE SCALE GENOMIC DNA]</scope>
    <source>
        <strain evidence="2">zg-325</strain>
    </source>
</reference>
<dbReference type="RefSeq" id="WP_159522721.1">
    <property type="nucleotide sequence ID" value="NZ_CP053642.1"/>
</dbReference>
<sequence>MESQIGYERFFDPEDIFFSTTGPKGVIRRTNRTFDSLSRYSRDRLQRAPHNIVRHLDMPAGLFKLMWDDLGAGRPVSAYVLNRAADGVDYRVFATIVPIRDGFLSVRTKPLREGAQRAIEEAYRRVRAREREFAGRGASRSQIGEMGAAELAAELAGLGYPALIDATRALLPAEVSALVSQGVRVPDSTGVSGPVADILRAAADLERSTNRLVFQLEEYLRLLGSLEATRDSMLRVAERVELTGRVLGAQARTSWQRTRSDEIAERVVELAGQAAPALRALPRRMSAARDGVLDLRFSVALMRLMTLMVGRFSRSILDGSEEDPIGSISDLCEALHSVVGAMDAVCARARQAAETLDADLRVVTPQIDRITRRTRQWVDDKAATRAVTPADTIDQDMLEVRSFAQQGAPEVRPMAALAAECRTIDLPFDSAAAHQLIGSIITALGQLS</sequence>
<dbReference type="SUPFAM" id="SSF55785">
    <property type="entry name" value="PYP-like sensor domain (PAS domain)"/>
    <property type="match status" value="1"/>
</dbReference>
<proteinExistence type="predicted"/>
<dbReference type="Gene3D" id="3.30.450.20">
    <property type="entry name" value="PAS domain"/>
    <property type="match status" value="1"/>
</dbReference>